<dbReference type="Gene3D" id="3.10.100.10">
    <property type="entry name" value="Mannose-Binding Protein A, subunit A"/>
    <property type="match status" value="4"/>
</dbReference>
<proteinExistence type="predicted"/>
<feature type="signal peptide" evidence="2">
    <location>
        <begin position="1"/>
        <end position="20"/>
    </location>
</feature>
<sequence>MDKTLLLIILLSGLTTLTSCIFHHFHYVNMQMTWSEAQSYCRETYTDLATISDTKEYYNLLNLLYHTDGYSGEVWIGLKFSNWRWSLENNETEGISNGWPAGYPWFQNGYYTFSDVLKSCVILSPHNGLWYGYDCYSHYYFVCYNGTQNATQTFVLVKESTTWYQAQSYCRLHYTDLAIVRNQTENQAIQNLTRIVYYSYSINVGNQTQTYYYYNYYTVWIGLYRDGSWSDGSNSSLYLYANSYEDPDSIGLNESCVTVQTSQYLFQSIVMNCNTTVPFVCYSDQCISSPNISHQYHLVNMQMTWTEAQSYCRESYTDLATVSDTEEYNSLVCQINSTLGNSGQVWIGLKFNWRWSLEDTETEGITNGWPGGFPWVQNGLFFSIWQVCVLMNTYNAQWQEYICDTYNYFVCYDGRQNATQTFVLVKERMTWYQAQSYCRVHYTDLAIVRNQTENQAIQNQTQTYYNYNPVWIGLYRDRSWSDGSNSSFFNAHSYEDSFDPFIQDSLNLFRINESCVAVLYDLNYQYYTNNCIDTLPFVCYGANKNTTIVQTTEPATTQPLTTEPVTTQPQTTEPATAQPLTTEPATTQPLTTEPATTQPLTTEPATTQPQTTEPATTQPLTTEPATTQPLTTEPATTQPLTTEPATTQPLTTEPATTSANRGSRYVIVLSMRLSSLITLTDDFIRNVVLQKLYEELIILGLPENFALRLWATQDINP</sequence>
<feature type="chain" id="PRO_5044249704" description="C-type lectin domain-containing protein" evidence="2">
    <location>
        <begin position="21"/>
        <end position="717"/>
    </location>
</feature>
<dbReference type="PROSITE" id="PS51257">
    <property type="entry name" value="PROKAR_LIPOPROTEIN"/>
    <property type="match status" value="1"/>
</dbReference>
<reference evidence="5" key="1">
    <citation type="journal article" date="2014" name="PLoS ONE">
        <title>The genome and linkage map of the northern pike (Esox lucius): conserved synteny revealed between the salmonid sister group and the Neoteleostei.</title>
        <authorList>
            <person name="Rondeau E.B."/>
            <person name="Minkley D.R."/>
            <person name="Leong J.S."/>
            <person name="Messmer A.M."/>
            <person name="Jantzen J.R."/>
            <person name="von Schalburg K.R."/>
            <person name="Lemon C."/>
            <person name="Bird N.H."/>
            <person name="Koop B.F."/>
        </authorList>
    </citation>
    <scope>NUCLEOTIDE SEQUENCE</scope>
</reference>
<dbReference type="SMART" id="SM00034">
    <property type="entry name" value="CLECT"/>
    <property type="match status" value="4"/>
</dbReference>
<dbReference type="GeneTree" id="ENSGT01100000263473"/>
<accession>A0A3P8YU11</accession>
<keyword evidence="2" id="KW-0732">Signal</keyword>
<feature type="region of interest" description="Disordered" evidence="1">
    <location>
        <begin position="552"/>
        <end position="658"/>
    </location>
</feature>
<dbReference type="Proteomes" id="UP000265140">
    <property type="component" value="Chromosome 7"/>
</dbReference>
<feature type="domain" description="C-type lectin" evidence="3">
    <location>
        <begin position="296"/>
        <end position="412"/>
    </location>
</feature>
<dbReference type="SUPFAM" id="SSF56436">
    <property type="entry name" value="C-type lectin-like"/>
    <property type="match status" value="4"/>
</dbReference>
<dbReference type="GeneID" id="105011212"/>
<feature type="domain" description="C-type lectin" evidence="3">
    <location>
        <begin position="417"/>
        <end position="540"/>
    </location>
</feature>
<dbReference type="PANTHER" id="PTHR45784:SF3">
    <property type="entry name" value="C-TYPE LECTIN DOMAIN FAMILY 4 MEMBER K-LIKE-RELATED"/>
    <property type="match status" value="1"/>
</dbReference>
<name>A0A3P8YU11_ESOLU</name>
<feature type="domain" description="C-type lectin" evidence="3">
    <location>
        <begin position="25"/>
        <end position="144"/>
    </location>
</feature>
<dbReference type="RefSeq" id="XP_028976746.2">
    <property type="nucleotide sequence ID" value="XM_029120913.2"/>
</dbReference>
<evidence type="ECO:0000256" key="1">
    <source>
        <dbReference type="SAM" id="MobiDB-lite"/>
    </source>
</evidence>
<dbReference type="PROSITE" id="PS50041">
    <property type="entry name" value="C_TYPE_LECTIN_2"/>
    <property type="match status" value="4"/>
</dbReference>
<feature type="compositionally biased region" description="Low complexity" evidence="1">
    <location>
        <begin position="552"/>
        <end position="657"/>
    </location>
</feature>
<keyword evidence="5" id="KW-1185">Reference proteome</keyword>
<dbReference type="AlphaFoldDB" id="A0A3P8YU11"/>
<dbReference type="Pfam" id="PF00059">
    <property type="entry name" value="Lectin_C"/>
    <property type="match status" value="4"/>
</dbReference>
<reference evidence="4" key="2">
    <citation type="submission" date="2020-02" db="EMBL/GenBank/DDBJ databases">
        <title>Esox lucius (northern pike) genome, fEsoLuc1, primary haplotype.</title>
        <authorList>
            <person name="Myers G."/>
            <person name="Karagic N."/>
            <person name="Meyer A."/>
            <person name="Pippel M."/>
            <person name="Reichard M."/>
            <person name="Winkler S."/>
            <person name="Tracey A."/>
            <person name="Sims Y."/>
            <person name="Howe K."/>
            <person name="Rhie A."/>
            <person name="Formenti G."/>
            <person name="Durbin R."/>
            <person name="Fedrigo O."/>
            <person name="Jarvis E.D."/>
        </authorList>
    </citation>
    <scope>NUCLEOTIDE SEQUENCE [LARGE SCALE GENOMIC DNA]</scope>
</reference>
<feature type="domain" description="C-type lectin" evidence="3">
    <location>
        <begin position="149"/>
        <end position="282"/>
    </location>
</feature>
<dbReference type="InterPro" id="IPR016186">
    <property type="entry name" value="C-type_lectin-like/link_sf"/>
</dbReference>
<evidence type="ECO:0000313" key="5">
    <source>
        <dbReference type="Proteomes" id="UP000265140"/>
    </source>
</evidence>
<reference evidence="4" key="3">
    <citation type="submission" date="2025-08" db="UniProtKB">
        <authorList>
            <consortium name="Ensembl"/>
        </authorList>
    </citation>
    <scope>IDENTIFICATION</scope>
</reference>
<dbReference type="Ensembl" id="ENSELUT00000029581.3">
    <property type="protein sequence ID" value="ENSELUP00000019407.3"/>
    <property type="gene ID" value="ENSELUG00000041453.1"/>
</dbReference>
<dbReference type="Bgee" id="ENSELUG00000018756">
    <property type="expression patterns" value="Expressed in pharyngeal gill and 2 other cell types or tissues"/>
</dbReference>
<reference evidence="4" key="4">
    <citation type="submission" date="2025-09" db="UniProtKB">
        <authorList>
            <consortium name="Ensembl"/>
        </authorList>
    </citation>
    <scope>IDENTIFICATION</scope>
</reference>
<organism evidence="4 5">
    <name type="scientific">Esox lucius</name>
    <name type="common">Northern pike</name>
    <dbReference type="NCBI Taxonomy" id="8010"/>
    <lineage>
        <taxon>Eukaryota</taxon>
        <taxon>Metazoa</taxon>
        <taxon>Chordata</taxon>
        <taxon>Craniata</taxon>
        <taxon>Vertebrata</taxon>
        <taxon>Euteleostomi</taxon>
        <taxon>Actinopterygii</taxon>
        <taxon>Neopterygii</taxon>
        <taxon>Teleostei</taxon>
        <taxon>Protacanthopterygii</taxon>
        <taxon>Esociformes</taxon>
        <taxon>Esocidae</taxon>
        <taxon>Esox</taxon>
    </lineage>
</organism>
<evidence type="ECO:0000259" key="3">
    <source>
        <dbReference type="PROSITE" id="PS50041"/>
    </source>
</evidence>
<dbReference type="InterPro" id="IPR016187">
    <property type="entry name" value="CTDL_fold"/>
</dbReference>
<protein>
    <recommendedName>
        <fullName evidence="3">C-type lectin domain-containing protein</fullName>
    </recommendedName>
</protein>
<evidence type="ECO:0000313" key="4">
    <source>
        <dbReference type="Ensembl" id="ENSELUP00000019407.3"/>
    </source>
</evidence>
<dbReference type="PANTHER" id="PTHR45784">
    <property type="entry name" value="C-TYPE LECTIN DOMAIN FAMILY 20 MEMBER A-RELATED"/>
    <property type="match status" value="1"/>
</dbReference>
<dbReference type="InterPro" id="IPR001304">
    <property type="entry name" value="C-type_lectin-like"/>
</dbReference>
<evidence type="ECO:0000256" key="2">
    <source>
        <dbReference type="SAM" id="SignalP"/>
    </source>
</evidence>